<dbReference type="AlphaFoldDB" id="A0AAD0S0T1"/>
<dbReference type="RefSeq" id="WP_075593794.1">
    <property type="nucleotide sequence ID" value="NZ_CP032090.1"/>
</dbReference>
<sequence length="158" mass="17969">MKSYLILAGSLLAFGCASTADKPMTLEYADLSVSYDELKTPKWQQLERFPARYPKKAVIQATEGCATIEYVITPHNEIKDIQVVASTHPVFADAAKEVITHWHWNELPQNITDKAVKTQTRFDFCFDTPEQSCRTLKPNYSCPSRDIIYSTGTRIVKY</sequence>
<evidence type="ECO:0000313" key="4">
    <source>
        <dbReference type="Proteomes" id="UP000264605"/>
    </source>
</evidence>
<feature type="domain" description="TonB C-terminal" evidence="2">
    <location>
        <begin position="52"/>
        <end position="124"/>
    </location>
</feature>
<organism evidence="3 4">
    <name type="scientific">Pseudoalteromonas lipolytica</name>
    <dbReference type="NCBI Taxonomy" id="570156"/>
    <lineage>
        <taxon>Bacteria</taxon>
        <taxon>Pseudomonadati</taxon>
        <taxon>Pseudomonadota</taxon>
        <taxon>Gammaproteobacteria</taxon>
        <taxon>Alteromonadales</taxon>
        <taxon>Pseudoalteromonadaceae</taxon>
        <taxon>Pseudoalteromonas</taxon>
    </lineage>
</organism>
<dbReference type="Proteomes" id="UP000264605">
    <property type="component" value="Chromosome"/>
</dbReference>
<dbReference type="PROSITE" id="PS51257">
    <property type="entry name" value="PROKAR_LIPOPROTEIN"/>
    <property type="match status" value="1"/>
</dbReference>
<dbReference type="SUPFAM" id="SSF74653">
    <property type="entry name" value="TolA/TonB C-terminal domain"/>
    <property type="match status" value="1"/>
</dbReference>
<dbReference type="KEGG" id="pdj:D0907_12080"/>
<dbReference type="InterPro" id="IPR037682">
    <property type="entry name" value="TonB_C"/>
</dbReference>
<feature type="chain" id="PRO_5041977793" evidence="1">
    <location>
        <begin position="20"/>
        <end position="158"/>
    </location>
</feature>
<dbReference type="GeneID" id="99506205"/>
<keyword evidence="1" id="KW-0732">Signal</keyword>
<evidence type="ECO:0000313" key="3">
    <source>
        <dbReference type="EMBL" id="AXV65956.1"/>
    </source>
</evidence>
<dbReference type="GO" id="GO:0055085">
    <property type="term" value="P:transmembrane transport"/>
    <property type="evidence" value="ECO:0007669"/>
    <property type="project" value="InterPro"/>
</dbReference>
<evidence type="ECO:0000256" key="1">
    <source>
        <dbReference type="SAM" id="SignalP"/>
    </source>
</evidence>
<dbReference type="EMBL" id="CP032090">
    <property type="protein sequence ID" value="AXV65956.1"/>
    <property type="molecule type" value="Genomic_DNA"/>
</dbReference>
<evidence type="ECO:0000259" key="2">
    <source>
        <dbReference type="Pfam" id="PF03544"/>
    </source>
</evidence>
<reference evidence="3 4" key="1">
    <citation type="submission" date="2018-08" db="EMBL/GenBank/DDBJ databases">
        <title>Draft genome sequence of Pseudoalteromonas donghaensis HJ51.</title>
        <authorList>
            <person name="Oh J."/>
            <person name="Roh D."/>
        </authorList>
    </citation>
    <scope>NUCLEOTIDE SEQUENCE [LARGE SCALE GENOMIC DNA]</scope>
    <source>
        <strain evidence="3 4">HJ51</strain>
    </source>
</reference>
<dbReference type="Pfam" id="PF03544">
    <property type="entry name" value="TonB_C"/>
    <property type="match status" value="1"/>
</dbReference>
<proteinExistence type="predicted"/>
<feature type="signal peptide" evidence="1">
    <location>
        <begin position="1"/>
        <end position="19"/>
    </location>
</feature>
<protein>
    <submittedName>
        <fullName evidence="3">Energy transducer TonB</fullName>
    </submittedName>
</protein>
<gene>
    <name evidence="3" type="ORF">D0907_12080</name>
</gene>
<dbReference type="Gene3D" id="3.30.1150.10">
    <property type="match status" value="1"/>
</dbReference>
<accession>A0AAD0S0T1</accession>
<name>A0AAD0S0T1_9GAMM</name>